<keyword evidence="3" id="KW-0479">Metal-binding</keyword>
<dbReference type="InterPro" id="IPR011055">
    <property type="entry name" value="Dup_hybrid_motif"/>
</dbReference>
<dbReference type="InterPro" id="IPR050570">
    <property type="entry name" value="Cell_wall_metabolism_enzyme"/>
</dbReference>
<evidence type="ECO:0000256" key="3">
    <source>
        <dbReference type="ARBA" id="ARBA00022723"/>
    </source>
</evidence>
<keyword evidence="9" id="KW-1185">Reference proteome</keyword>
<protein>
    <recommendedName>
        <fullName evidence="7">M23ase beta-sheet core domain-containing protein</fullName>
    </recommendedName>
</protein>
<keyword evidence="5" id="KW-0862">Zinc</keyword>
<comment type="cofactor">
    <cofactor evidence="1">
        <name>Zn(2+)</name>
        <dbReference type="ChEBI" id="CHEBI:29105"/>
    </cofactor>
</comment>
<evidence type="ECO:0000256" key="5">
    <source>
        <dbReference type="ARBA" id="ARBA00022833"/>
    </source>
</evidence>
<keyword evidence="6" id="KW-0482">Metalloprotease</keyword>
<proteinExistence type="predicted"/>
<gene>
    <name evidence="8" type="ORF">GCM10011515_09390</name>
</gene>
<evidence type="ECO:0000256" key="4">
    <source>
        <dbReference type="ARBA" id="ARBA00022801"/>
    </source>
</evidence>
<accession>A0ABQ1S3V0</accession>
<evidence type="ECO:0000313" key="8">
    <source>
        <dbReference type="EMBL" id="GGD91829.1"/>
    </source>
</evidence>
<dbReference type="SUPFAM" id="SSF51261">
    <property type="entry name" value="Duplicated hybrid motif"/>
    <property type="match status" value="1"/>
</dbReference>
<evidence type="ECO:0000313" key="9">
    <source>
        <dbReference type="Proteomes" id="UP000619041"/>
    </source>
</evidence>
<evidence type="ECO:0000256" key="6">
    <source>
        <dbReference type="ARBA" id="ARBA00023049"/>
    </source>
</evidence>
<dbReference type="PANTHER" id="PTHR21666">
    <property type="entry name" value="PEPTIDASE-RELATED"/>
    <property type="match status" value="1"/>
</dbReference>
<dbReference type="EMBL" id="BMKL01000001">
    <property type="protein sequence ID" value="GGD91829.1"/>
    <property type="molecule type" value="Genomic_DNA"/>
</dbReference>
<comment type="caution">
    <text evidence="8">The sequence shown here is derived from an EMBL/GenBank/DDBJ whole genome shotgun (WGS) entry which is preliminary data.</text>
</comment>
<organism evidence="8 9">
    <name type="scientific">Tsuneonella deserti</name>
    <dbReference type="NCBI Taxonomy" id="2035528"/>
    <lineage>
        <taxon>Bacteria</taxon>
        <taxon>Pseudomonadati</taxon>
        <taxon>Pseudomonadota</taxon>
        <taxon>Alphaproteobacteria</taxon>
        <taxon>Sphingomonadales</taxon>
        <taxon>Erythrobacteraceae</taxon>
        <taxon>Tsuneonella</taxon>
    </lineage>
</organism>
<keyword evidence="2" id="KW-0645">Protease</keyword>
<dbReference type="Proteomes" id="UP000619041">
    <property type="component" value="Unassembled WGS sequence"/>
</dbReference>
<evidence type="ECO:0000256" key="1">
    <source>
        <dbReference type="ARBA" id="ARBA00001947"/>
    </source>
</evidence>
<keyword evidence="4" id="KW-0378">Hydrolase</keyword>
<reference evidence="9" key="1">
    <citation type="journal article" date="2019" name="Int. J. Syst. Evol. Microbiol.">
        <title>The Global Catalogue of Microorganisms (GCM) 10K type strain sequencing project: providing services to taxonomists for standard genome sequencing and annotation.</title>
        <authorList>
            <consortium name="The Broad Institute Genomics Platform"/>
            <consortium name="The Broad Institute Genome Sequencing Center for Infectious Disease"/>
            <person name="Wu L."/>
            <person name="Ma J."/>
        </authorList>
    </citation>
    <scope>NUCLEOTIDE SEQUENCE [LARGE SCALE GENOMIC DNA]</scope>
    <source>
        <strain evidence="9">CGMCC 1.15959</strain>
    </source>
</reference>
<dbReference type="InterPro" id="IPR016047">
    <property type="entry name" value="M23ase_b-sheet_dom"/>
</dbReference>
<sequence>MPLRALDRVVTVLVTATVTSAVWIAAGSTIRDRAREASGFAAPAIVAPRTAATPVARQEVEARPAPGVALIIPVRGKGPGDLTDTFTAARAGGARVHDAIDIMADEGTPVIAAAPGRVEKLFLSKPGGKTIYVRSPDGQTIYYYAHLKDYAANLAEGQQVAAGQSLGEVGHTGNASVNGPHLHFAVLKTTPQNKWWEPTTALNPYPLLGGK</sequence>
<evidence type="ECO:0000259" key="7">
    <source>
        <dbReference type="Pfam" id="PF01551"/>
    </source>
</evidence>
<dbReference type="PANTHER" id="PTHR21666:SF288">
    <property type="entry name" value="CELL DIVISION PROTEIN YTFB"/>
    <property type="match status" value="1"/>
</dbReference>
<dbReference type="Pfam" id="PF01551">
    <property type="entry name" value="Peptidase_M23"/>
    <property type="match status" value="1"/>
</dbReference>
<dbReference type="Gene3D" id="2.70.70.10">
    <property type="entry name" value="Glucose Permease (Domain IIA)"/>
    <property type="match status" value="1"/>
</dbReference>
<evidence type="ECO:0000256" key="2">
    <source>
        <dbReference type="ARBA" id="ARBA00022670"/>
    </source>
</evidence>
<feature type="domain" description="M23ase beta-sheet core" evidence="7">
    <location>
        <begin position="96"/>
        <end position="189"/>
    </location>
</feature>
<dbReference type="CDD" id="cd12797">
    <property type="entry name" value="M23_peptidase"/>
    <property type="match status" value="1"/>
</dbReference>
<dbReference type="RefSeq" id="WP_229658437.1">
    <property type="nucleotide sequence ID" value="NZ_BMKL01000001.1"/>
</dbReference>
<name>A0ABQ1S3V0_9SPHN</name>